<evidence type="ECO:0000256" key="4">
    <source>
        <dbReference type="ARBA" id="ARBA00022989"/>
    </source>
</evidence>
<keyword evidence="3 14" id="KW-0812">Transmembrane</keyword>
<dbReference type="InterPro" id="IPR006202">
    <property type="entry name" value="Neur_chan_lig-bd"/>
</dbReference>
<evidence type="ECO:0000256" key="14">
    <source>
        <dbReference type="RuleBase" id="RU000687"/>
    </source>
</evidence>
<evidence type="ECO:0000256" key="13">
    <source>
        <dbReference type="ARBA" id="ARBA00034099"/>
    </source>
</evidence>
<evidence type="ECO:0000259" key="15">
    <source>
        <dbReference type="Pfam" id="PF02931"/>
    </source>
</evidence>
<dbReference type="Pfam" id="PF02932">
    <property type="entry name" value="Neur_chan_memb"/>
    <property type="match status" value="1"/>
</dbReference>
<evidence type="ECO:0000256" key="9">
    <source>
        <dbReference type="ARBA" id="ARBA00023170"/>
    </source>
</evidence>
<comment type="subcellular location">
    <subcellularLocation>
        <location evidence="13">Synaptic cell membrane</location>
        <topology evidence="13">Multi-pass membrane protein</topology>
    </subcellularLocation>
</comment>
<dbReference type="NCBIfam" id="TIGR00860">
    <property type="entry name" value="LIC"/>
    <property type="match status" value="1"/>
</dbReference>
<evidence type="ECO:0000256" key="6">
    <source>
        <dbReference type="ARBA" id="ARBA00023065"/>
    </source>
</evidence>
<dbReference type="Proteomes" id="UP000694865">
    <property type="component" value="Unplaced"/>
</dbReference>
<feature type="domain" description="Neurotransmitter-gated ion-channel transmembrane" evidence="16">
    <location>
        <begin position="225"/>
        <end position="452"/>
    </location>
</feature>
<dbReference type="RefSeq" id="XP_006812268.1">
    <property type="nucleotide sequence ID" value="XM_006812205.1"/>
</dbReference>
<dbReference type="InterPro" id="IPR018000">
    <property type="entry name" value="Neurotransmitter_ion_chnl_CS"/>
</dbReference>
<dbReference type="Gene3D" id="1.20.58.390">
    <property type="entry name" value="Neurotransmitter-gated ion-channel transmembrane domain"/>
    <property type="match status" value="2"/>
</dbReference>
<keyword evidence="11" id="KW-1071">Ligand-gated ion channel</keyword>
<keyword evidence="5" id="KW-0770">Synapse</keyword>
<reference evidence="18" key="1">
    <citation type="submission" date="2025-08" db="UniProtKB">
        <authorList>
            <consortium name="RefSeq"/>
        </authorList>
    </citation>
    <scope>IDENTIFICATION</scope>
    <source>
        <tissue evidence="18">Testes</tissue>
    </source>
</reference>
<evidence type="ECO:0000256" key="7">
    <source>
        <dbReference type="ARBA" id="ARBA00023136"/>
    </source>
</evidence>
<evidence type="ECO:0000256" key="11">
    <source>
        <dbReference type="ARBA" id="ARBA00023286"/>
    </source>
</evidence>
<dbReference type="CDD" id="cd18997">
    <property type="entry name" value="LGIC_ECD_nAChR"/>
    <property type="match status" value="1"/>
</dbReference>
<protein>
    <submittedName>
        <fullName evidence="18">Neuronal acetylcholine receptor subunit alpha-9-like</fullName>
    </submittedName>
</protein>
<keyword evidence="17" id="KW-1185">Reference proteome</keyword>
<sequence>MRRLDCTDDHRRLVNYLFNPNRYDPVVRPVLDKLKTTEMEMKLFVAQVLDMDERKQTLKTNVWLTLEWIDEFMIWKPEDYNNITDIKIPTQKLWMPDLTLYDNADKYVDFLRGNNRLVVLDYGGIVHWASPVIFKTYCKIGVRLFPFDRQQCPLKFGLWQYNGNEVYVNGSGDTTVFKSDGEWEMENLLAEGHVEYYPDAPGIPYTDVTYTVLFRRRSQYYIFNLIMPCILISIISMLNFFLPADSGEKISLGITALLSLTVFLLLIAETMPPSSEVPLIGQYYAATMVLVSLSLVMTVMVLNLHYRGPSSKPVPRWVKRLVLGHLQTFLLVRNPPNFNENFRKSRRKMRRRDFTISEFVPYTEDGRESPINGIKFGGRLKRPNENMNSANHSEPQATEHSALMKHIVREMKSITARLDDQDKHSILHSEWKQVALVIDRLFLIIYFIGTSLTIVYISINIPMG</sequence>
<evidence type="ECO:0000256" key="8">
    <source>
        <dbReference type="ARBA" id="ARBA00023157"/>
    </source>
</evidence>
<evidence type="ECO:0000256" key="1">
    <source>
        <dbReference type="ARBA" id="ARBA00022448"/>
    </source>
</evidence>
<evidence type="ECO:0000313" key="17">
    <source>
        <dbReference type="Proteomes" id="UP000694865"/>
    </source>
</evidence>
<dbReference type="Pfam" id="PF02931">
    <property type="entry name" value="Neur_chan_LBD"/>
    <property type="match status" value="1"/>
</dbReference>
<dbReference type="InterPro" id="IPR006201">
    <property type="entry name" value="Neur_channel"/>
</dbReference>
<evidence type="ECO:0000313" key="18">
    <source>
        <dbReference type="RefSeq" id="XP_006812268.1"/>
    </source>
</evidence>
<dbReference type="GeneID" id="102809070"/>
<name>A0ABM0LWX7_SACKO</name>
<keyword evidence="12 14" id="KW-0407">Ion channel</keyword>
<feature type="domain" description="Neurotransmitter-gated ion-channel ligand-binding" evidence="15">
    <location>
        <begin position="11"/>
        <end position="217"/>
    </location>
</feature>
<keyword evidence="7 14" id="KW-0472">Membrane</keyword>
<evidence type="ECO:0000256" key="2">
    <source>
        <dbReference type="ARBA" id="ARBA00022475"/>
    </source>
</evidence>
<proteinExistence type="inferred from homology"/>
<keyword evidence="4 14" id="KW-1133">Transmembrane helix</keyword>
<dbReference type="CDD" id="cd19051">
    <property type="entry name" value="LGIC_TM_cation"/>
    <property type="match status" value="1"/>
</dbReference>
<comment type="similarity">
    <text evidence="14">Belongs to the ligand-gated ion channel (TC 1.A.9) family.</text>
</comment>
<accession>A0ABM0LWX7</accession>
<dbReference type="SUPFAM" id="SSF90112">
    <property type="entry name" value="Neurotransmitter-gated ion-channel transmembrane pore"/>
    <property type="match status" value="1"/>
</dbReference>
<keyword evidence="6 14" id="KW-0406">Ion transport</keyword>
<dbReference type="InterPro" id="IPR002394">
    <property type="entry name" value="Nicotinic_acetylcholine_rcpt"/>
</dbReference>
<dbReference type="InterPro" id="IPR006029">
    <property type="entry name" value="Neurotrans-gated_channel_TM"/>
</dbReference>
<keyword evidence="9" id="KW-0675">Receptor</keyword>
<dbReference type="SUPFAM" id="SSF63712">
    <property type="entry name" value="Nicotinic receptor ligand binding domain-like"/>
    <property type="match status" value="1"/>
</dbReference>
<dbReference type="PANTHER" id="PTHR18945">
    <property type="entry name" value="NEUROTRANSMITTER GATED ION CHANNEL"/>
    <property type="match status" value="1"/>
</dbReference>
<evidence type="ECO:0000256" key="12">
    <source>
        <dbReference type="ARBA" id="ARBA00023303"/>
    </source>
</evidence>
<dbReference type="InterPro" id="IPR038050">
    <property type="entry name" value="Neuro_actylchol_rec"/>
</dbReference>
<evidence type="ECO:0000256" key="3">
    <source>
        <dbReference type="ARBA" id="ARBA00022692"/>
    </source>
</evidence>
<feature type="transmembrane region" description="Helical" evidence="14">
    <location>
        <begin position="283"/>
        <end position="306"/>
    </location>
</feature>
<dbReference type="PRINTS" id="PR00254">
    <property type="entry name" value="NICOTINICR"/>
</dbReference>
<evidence type="ECO:0000259" key="16">
    <source>
        <dbReference type="Pfam" id="PF02932"/>
    </source>
</evidence>
<keyword evidence="10" id="KW-0325">Glycoprotein</keyword>
<organism evidence="17 18">
    <name type="scientific">Saccoglossus kowalevskii</name>
    <name type="common">Acorn worm</name>
    <dbReference type="NCBI Taxonomy" id="10224"/>
    <lineage>
        <taxon>Eukaryota</taxon>
        <taxon>Metazoa</taxon>
        <taxon>Hemichordata</taxon>
        <taxon>Enteropneusta</taxon>
        <taxon>Harrimaniidae</taxon>
        <taxon>Saccoglossus</taxon>
    </lineage>
</organism>
<keyword evidence="8" id="KW-1015">Disulfide bond</keyword>
<dbReference type="PRINTS" id="PR00252">
    <property type="entry name" value="NRIONCHANNEL"/>
</dbReference>
<dbReference type="PROSITE" id="PS00236">
    <property type="entry name" value="NEUROTR_ION_CHANNEL"/>
    <property type="match status" value="1"/>
</dbReference>
<dbReference type="Gene3D" id="2.70.170.10">
    <property type="entry name" value="Neurotransmitter-gated ion-channel ligand-binding domain"/>
    <property type="match status" value="1"/>
</dbReference>
<feature type="transmembrane region" description="Helical" evidence="14">
    <location>
        <begin position="254"/>
        <end position="271"/>
    </location>
</feature>
<dbReference type="InterPro" id="IPR036719">
    <property type="entry name" value="Neuro-gated_channel_TM_sf"/>
</dbReference>
<feature type="transmembrane region" description="Helical" evidence="14">
    <location>
        <begin position="441"/>
        <end position="459"/>
    </location>
</feature>
<evidence type="ECO:0000256" key="5">
    <source>
        <dbReference type="ARBA" id="ARBA00023018"/>
    </source>
</evidence>
<keyword evidence="1 14" id="KW-0813">Transport</keyword>
<evidence type="ECO:0000256" key="10">
    <source>
        <dbReference type="ARBA" id="ARBA00023180"/>
    </source>
</evidence>
<feature type="transmembrane region" description="Helical" evidence="14">
    <location>
        <begin position="220"/>
        <end position="242"/>
    </location>
</feature>
<gene>
    <name evidence="18" type="primary">LOC102809070</name>
</gene>
<dbReference type="InterPro" id="IPR036734">
    <property type="entry name" value="Neur_chan_lig-bd_sf"/>
</dbReference>
<keyword evidence="2" id="KW-1003">Cell membrane</keyword>